<dbReference type="PROSITE" id="PS50111">
    <property type="entry name" value="CHEMOTAXIS_TRANSDUC_2"/>
    <property type="match status" value="1"/>
</dbReference>
<evidence type="ECO:0000313" key="5">
    <source>
        <dbReference type="Proteomes" id="UP000003240"/>
    </source>
</evidence>
<dbReference type="SMART" id="SM00283">
    <property type="entry name" value="MA"/>
    <property type="match status" value="1"/>
</dbReference>
<dbReference type="eggNOG" id="COG0840">
    <property type="taxonomic scope" value="Bacteria"/>
</dbReference>
<reference evidence="4 5" key="1">
    <citation type="journal article" date="2011" name="EMBO J.">
        <title>Structural diversity of bacterial flagellar motors.</title>
        <authorList>
            <person name="Chen S."/>
            <person name="Beeby M."/>
            <person name="Murphy G.E."/>
            <person name="Leadbetter J.R."/>
            <person name="Hendrixson D.R."/>
            <person name="Briegel A."/>
            <person name="Li Z."/>
            <person name="Shi J."/>
            <person name="Tocheva E.I."/>
            <person name="Muller A."/>
            <person name="Dobro M.J."/>
            <person name="Jensen G.J."/>
        </authorList>
    </citation>
    <scope>NUCLEOTIDE SEQUENCE [LARGE SCALE GENOMIC DNA]</scope>
    <source>
        <strain evidence="4 5">DSM 6540</strain>
    </source>
</reference>
<dbReference type="Pfam" id="PF00015">
    <property type="entry name" value="MCPsignal"/>
    <property type="match status" value="1"/>
</dbReference>
<evidence type="ECO:0000256" key="1">
    <source>
        <dbReference type="ARBA" id="ARBA00023224"/>
    </source>
</evidence>
<dbReference type="GO" id="GO:0016020">
    <property type="term" value="C:membrane"/>
    <property type="evidence" value="ECO:0007669"/>
    <property type="project" value="InterPro"/>
</dbReference>
<dbReference type="GO" id="GO:0007165">
    <property type="term" value="P:signal transduction"/>
    <property type="evidence" value="ECO:0007669"/>
    <property type="project" value="UniProtKB-KW"/>
</dbReference>
<evidence type="ECO:0000313" key="4">
    <source>
        <dbReference type="EMBL" id="EGO62605.1"/>
    </source>
</evidence>
<proteinExistence type="predicted"/>
<dbReference type="Proteomes" id="UP000003240">
    <property type="component" value="Unassembled WGS sequence"/>
</dbReference>
<keyword evidence="5" id="KW-1185">Reference proteome</keyword>
<feature type="domain" description="Methyl-accepting transducer" evidence="3">
    <location>
        <begin position="74"/>
        <end position="250"/>
    </location>
</feature>
<dbReference type="AlphaFoldDB" id="F7NMW1"/>
<dbReference type="EMBL" id="AFGF01000193">
    <property type="protein sequence ID" value="EGO62605.1"/>
    <property type="molecule type" value="Genomic_DNA"/>
</dbReference>
<sequence length="250" mass="27269">MQIPKNLLCIYQAKKQDLKLTGVKVDKGSSTLTAMKERRRVVMRHDKNVYGVSYIAVAVPIFNEHNAVIGALCADYIPELQDDIRDMTAKLYNAINVLASTSEEISAQTEEISAVSHTMANAAKEFQIKTSETDHVIDIITSIASQTNLLGLNAAIEAARVGEHGRGFSVVAEEIRKLASNSAASIKTIADILKVIKTESKDVFKLTEQTSEVIRQVAEATSLATNTIQEIGNMALKLKNLADSLSRDSH</sequence>
<accession>F7NMW1</accession>
<dbReference type="PANTHER" id="PTHR32089:SF112">
    <property type="entry name" value="LYSOZYME-LIKE PROTEIN-RELATED"/>
    <property type="match status" value="1"/>
</dbReference>
<keyword evidence="1 2" id="KW-0807">Transducer</keyword>
<dbReference type="PANTHER" id="PTHR32089">
    <property type="entry name" value="METHYL-ACCEPTING CHEMOTAXIS PROTEIN MCPB"/>
    <property type="match status" value="1"/>
</dbReference>
<protein>
    <submittedName>
        <fullName evidence="4">Methyl-accepting chemotaxis sensory transducer</fullName>
    </submittedName>
</protein>
<dbReference type="STRING" id="1009370.ALO_17221"/>
<gene>
    <name evidence="4" type="ORF">ALO_17221</name>
</gene>
<comment type="caution">
    <text evidence="4">The sequence shown here is derived from an EMBL/GenBank/DDBJ whole genome shotgun (WGS) entry which is preliminary data.</text>
</comment>
<evidence type="ECO:0000259" key="3">
    <source>
        <dbReference type="PROSITE" id="PS50111"/>
    </source>
</evidence>
<name>F7NMW1_9FIRM</name>
<dbReference type="InterPro" id="IPR004089">
    <property type="entry name" value="MCPsignal_dom"/>
</dbReference>
<dbReference type="SUPFAM" id="SSF58104">
    <property type="entry name" value="Methyl-accepting chemotaxis protein (MCP) signaling domain"/>
    <property type="match status" value="1"/>
</dbReference>
<evidence type="ECO:0000256" key="2">
    <source>
        <dbReference type="PROSITE-ProRule" id="PRU00284"/>
    </source>
</evidence>
<organism evidence="4 5">
    <name type="scientific">Acetonema longum DSM 6540</name>
    <dbReference type="NCBI Taxonomy" id="1009370"/>
    <lineage>
        <taxon>Bacteria</taxon>
        <taxon>Bacillati</taxon>
        <taxon>Bacillota</taxon>
        <taxon>Negativicutes</taxon>
        <taxon>Acetonemataceae</taxon>
        <taxon>Acetonema</taxon>
    </lineage>
</organism>
<dbReference type="Gene3D" id="1.10.287.950">
    <property type="entry name" value="Methyl-accepting chemotaxis protein"/>
    <property type="match status" value="1"/>
</dbReference>